<evidence type="ECO:0000256" key="1">
    <source>
        <dbReference type="SAM" id="Phobius"/>
    </source>
</evidence>
<keyword evidence="1" id="KW-1133">Transmembrane helix</keyword>
<feature type="transmembrane region" description="Helical" evidence="1">
    <location>
        <begin position="12"/>
        <end position="32"/>
    </location>
</feature>
<comment type="caution">
    <text evidence="2">The sequence shown here is derived from an EMBL/GenBank/DDBJ whole genome shotgun (WGS) entry which is preliminary data.</text>
</comment>
<evidence type="ECO:0000313" key="3">
    <source>
        <dbReference type="Proteomes" id="UP000529417"/>
    </source>
</evidence>
<keyword evidence="1" id="KW-0812">Transmembrane</keyword>
<keyword evidence="1" id="KW-0472">Membrane</keyword>
<protein>
    <submittedName>
        <fullName evidence="2">Uncharacterized protein</fullName>
    </submittedName>
</protein>
<proteinExistence type="predicted"/>
<dbReference type="AlphaFoldDB" id="A0A7Z0HXB6"/>
<sequence>MTKPPPPAAPSRAGWLAGFASALWVGLVAVLWRGDGTGTSALALAALAAALPVVMLWLAVALHRGQQALRQDIAALRDRPEPPPPPTPEDLAAALVARMRAEPALADSALGVFASTRTGTTLLAETQPSLALGAMAAADPPAHADLIRALHFPEDAEDHEGFAALRRCLAHHSAGPLIRSAQQVVTALAEEGIFMDDLPTAPAPPALWRAFADGLGGPEVAGLAGLEDVDILDRTIARMRSDAAFRNDAHRFLRGFDDCLRATAPRMEDTDLARLTDTRSARAFVLLGQATGAFGR</sequence>
<dbReference type="EMBL" id="JACBXS010000003">
    <property type="protein sequence ID" value="NYS23777.1"/>
    <property type="molecule type" value="Genomic_DNA"/>
</dbReference>
<reference evidence="2 3" key="1">
    <citation type="journal article" date="2000" name="Arch. Microbiol.">
        <title>Rhodobaca bogoriensis gen. nov. and sp. nov., an alkaliphilic purple nonsulfur bacterium from African Rift Valley soda lakes.</title>
        <authorList>
            <person name="Milford A.D."/>
            <person name="Achenbach L.A."/>
            <person name="Jung D.O."/>
            <person name="Madigan M.T."/>
        </authorList>
    </citation>
    <scope>NUCLEOTIDE SEQUENCE [LARGE SCALE GENOMIC DNA]</scope>
    <source>
        <strain evidence="2 3">2376</strain>
    </source>
</reference>
<gene>
    <name evidence="2" type="ORF">HUK65_02150</name>
</gene>
<keyword evidence="3" id="KW-1185">Reference proteome</keyword>
<feature type="transmembrane region" description="Helical" evidence="1">
    <location>
        <begin position="38"/>
        <end position="62"/>
    </location>
</feature>
<dbReference type="RefSeq" id="WP_179904484.1">
    <property type="nucleotide sequence ID" value="NZ_JACBXS010000003.1"/>
</dbReference>
<accession>A0A7Z0HXB6</accession>
<name>A0A7Z0HXB6_9RHOB</name>
<evidence type="ECO:0000313" key="2">
    <source>
        <dbReference type="EMBL" id="NYS23777.1"/>
    </source>
</evidence>
<organism evidence="2 3">
    <name type="scientific">Rhabdonatronobacter sediminivivens</name>
    <dbReference type="NCBI Taxonomy" id="2743469"/>
    <lineage>
        <taxon>Bacteria</taxon>
        <taxon>Pseudomonadati</taxon>
        <taxon>Pseudomonadota</taxon>
        <taxon>Alphaproteobacteria</taxon>
        <taxon>Rhodobacterales</taxon>
        <taxon>Paracoccaceae</taxon>
        <taxon>Rhabdonatronobacter</taxon>
    </lineage>
</organism>
<dbReference type="Proteomes" id="UP000529417">
    <property type="component" value="Unassembled WGS sequence"/>
</dbReference>